<gene>
    <name evidence="2" type="ORF">P4O66_012739</name>
</gene>
<organism evidence="2 3">
    <name type="scientific">Electrophorus voltai</name>
    <dbReference type="NCBI Taxonomy" id="2609070"/>
    <lineage>
        <taxon>Eukaryota</taxon>
        <taxon>Metazoa</taxon>
        <taxon>Chordata</taxon>
        <taxon>Craniata</taxon>
        <taxon>Vertebrata</taxon>
        <taxon>Euteleostomi</taxon>
        <taxon>Actinopterygii</taxon>
        <taxon>Neopterygii</taxon>
        <taxon>Teleostei</taxon>
        <taxon>Ostariophysi</taxon>
        <taxon>Gymnotiformes</taxon>
        <taxon>Gymnotoidei</taxon>
        <taxon>Gymnotidae</taxon>
        <taxon>Electrophorus</taxon>
    </lineage>
</organism>
<evidence type="ECO:0000256" key="1">
    <source>
        <dbReference type="SAM" id="MobiDB-lite"/>
    </source>
</evidence>
<accession>A0AAD8Z5G5</accession>
<dbReference type="AlphaFoldDB" id="A0AAD8Z5G5"/>
<proteinExistence type="predicted"/>
<name>A0AAD8Z5G5_9TELE</name>
<evidence type="ECO:0000313" key="3">
    <source>
        <dbReference type="Proteomes" id="UP001239994"/>
    </source>
</evidence>
<protein>
    <submittedName>
        <fullName evidence="2">Uncharacterized protein</fullName>
    </submittedName>
</protein>
<sequence>MDMSKDVQRNQGSSAADEVDATGLASSLLDLIFWVSAAQRQRPMDGSLVLKYTWYPEKRHGSIHRTKVNRWDELGRRQRCGSVGAPSDIASQSAHPPPAAETVGREITRHGCPQETGRESSLTVTIDQMRRNLEKAYRQVPRERNPVPASSAGC</sequence>
<dbReference type="Proteomes" id="UP001239994">
    <property type="component" value="Unassembled WGS sequence"/>
</dbReference>
<feature type="region of interest" description="Disordered" evidence="1">
    <location>
        <begin position="79"/>
        <end position="121"/>
    </location>
</feature>
<evidence type="ECO:0000313" key="2">
    <source>
        <dbReference type="EMBL" id="KAK1792831.1"/>
    </source>
</evidence>
<reference evidence="2" key="1">
    <citation type="submission" date="2023-03" db="EMBL/GenBank/DDBJ databases">
        <title>Electrophorus voltai genome.</title>
        <authorList>
            <person name="Bian C."/>
        </authorList>
    </citation>
    <scope>NUCLEOTIDE SEQUENCE</scope>
    <source>
        <strain evidence="2">CB-2022</strain>
        <tissue evidence="2">Muscle</tissue>
    </source>
</reference>
<dbReference type="EMBL" id="JAROKS010000019">
    <property type="protein sequence ID" value="KAK1792831.1"/>
    <property type="molecule type" value="Genomic_DNA"/>
</dbReference>
<comment type="caution">
    <text evidence="2">The sequence shown here is derived from an EMBL/GenBank/DDBJ whole genome shotgun (WGS) entry which is preliminary data.</text>
</comment>
<keyword evidence="3" id="KW-1185">Reference proteome</keyword>